<dbReference type="Pfam" id="PF04082">
    <property type="entry name" value="Fungal_trans"/>
    <property type="match status" value="1"/>
</dbReference>
<dbReference type="GO" id="GO:0006351">
    <property type="term" value="P:DNA-templated transcription"/>
    <property type="evidence" value="ECO:0007669"/>
    <property type="project" value="InterPro"/>
</dbReference>
<keyword evidence="2" id="KW-0479">Metal-binding</keyword>
<keyword evidence="4" id="KW-0805">Transcription regulation</keyword>
<dbReference type="InterPro" id="IPR001138">
    <property type="entry name" value="Zn2Cys6_DnaBD"/>
</dbReference>
<evidence type="ECO:0000256" key="4">
    <source>
        <dbReference type="ARBA" id="ARBA00023015"/>
    </source>
</evidence>
<dbReference type="PROSITE" id="PS50048">
    <property type="entry name" value="ZN2_CY6_FUNGAL_2"/>
    <property type="match status" value="1"/>
</dbReference>
<dbReference type="GO" id="GO:0003677">
    <property type="term" value="F:DNA binding"/>
    <property type="evidence" value="ECO:0007669"/>
    <property type="project" value="UniProtKB-KW"/>
</dbReference>
<dbReference type="PANTHER" id="PTHR31313">
    <property type="entry name" value="TY1 ENHANCER ACTIVATOR"/>
    <property type="match status" value="1"/>
</dbReference>
<evidence type="ECO:0000313" key="10">
    <source>
        <dbReference type="Proteomes" id="UP000184330"/>
    </source>
</evidence>
<dbReference type="GO" id="GO:0005634">
    <property type="term" value="C:nucleus"/>
    <property type="evidence" value="ECO:0007669"/>
    <property type="project" value="UniProtKB-SubCell"/>
</dbReference>
<gene>
    <name evidence="9" type="ORF">PAC_19973</name>
</gene>
<dbReference type="GO" id="GO:0000981">
    <property type="term" value="F:DNA-binding transcription factor activity, RNA polymerase II-specific"/>
    <property type="evidence" value="ECO:0007669"/>
    <property type="project" value="InterPro"/>
</dbReference>
<name>A0A1L7XYC0_9HELO</name>
<evidence type="ECO:0000256" key="7">
    <source>
        <dbReference type="ARBA" id="ARBA00023242"/>
    </source>
</evidence>
<dbReference type="InterPro" id="IPR051615">
    <property type="entry name" value="Transcr_Regulatory_Elem"/>
</dbReference>
<reference evidence="9 10" key="1">
    <citation type="submission" date="2016-03" db="EMBL/GenBank/DDBJ databases">
        <authorList>
            <person name="Ploux O."/>
        </authorList>
    </citation>
    <scope>NUCLEOTIDE SEQUENCE [LARGE SCALE GENOMIC DNA]</scope>
    <source>
        <strain evidence="9 10">UAMH 11012</strain>
    </source>
</reference>
<dbReference type="GO" id="GO:0008270">
    <property type="term" value="F:zinc ion binding"/>
    <property type="evidence" value="ECO:0007669"/>
    <property type="project" value="InterPro"/>
</dbReference>
<dbReference type="STRING" id="576137.A0A1L7XYC0"/>
<dbReference type="PANTHER" id="PTHR31313:SF4">
    <property type="entry name" value="CONIDIAL DEVELOPMENT PROTEIN FLUFFY"/>
    <property type="match status" value="1"/>
</dbReference>
<dbReference type="SMART" id="SM00066">
    <property type="entry name" value="GAL4"/>
    <property type="match status" value="1"/>
</dbReference>
<protein>
    <submittedName>
        <fullName evidence="9">Related to nitrate assimilation regulatory protein nirA</fullName>
    </submittedName>
</protein>
<dbReference type="Pfam" id="PF00172">
    <property type="entry name" value="Zn_clus"/>
    <property type="match status" value="1"/>
</dbReference>
<organism evidence="9 10">
    <name type="scientific">Phialocephala subalpina</name>
    <dbReference type="NCBI Taxonomy" id="576137"/>
    <lineage>
        <taxon>Eukaryota</taxon>
        <taxon>Fungi</taxon>
        <taxon>Dikarya</taxon>
        <taxon>Ascomycota</taxon>
        <taxon>Pezizomycotina</taxon>
        <taxon>Leotiomycetes</taxon>
        <taxon>Helotiales</taxon>
        <taxon>Mollisiaceae</taxon>
        <taxon>Phialocephala</taxon>
        <taxon>Phialocephala fortinii species complex</taxon>
    </lineage>
</organism>
<dbReference type="CDD" id="cd00067">
    <property type="entry name" value="GAL4"/>
    <property type="match status" value="1"/>
</dbReference>
<proteinExistence type="predicted"/>
<feature type="domain" description="Zn(2)-C6 fungal-type" evidence="8">
    <location>
        <begin position="22"/>
        <end position="51"/>
    </location>
</feature>
<dbReference type="CDD" id="cd12148">
    <property type="entry name" value="fungal_TF_MHR"/>
    <property type="match status" value="1"/>
</dbReference>
<evidence type="ECO:0000256" key="2">
    <source>
        <dbReference type="ARBA" id="ARBA00022723"/>
    </source>
</evidence>
<evidence type="ECO:0000256" key="6">
    <source>
        <dbReference type="ARBA" id="ARBA00023163"/>
    </source>
</evidence>
<dbReference type="Gene3D" id="4.10.240.10">
    <property type="entry name" value="Zn(2)-C6 fungal-type DNA-binding domain"/>
    <property type="match status" value="1"/>
</dbReference>
<keyword evidence="6" id="KW-0804">Transcription</keyword>
<keyword evidence="10" id="KW-1185">Reference proteome</keyword>
<dbReference type="OrthoDB" id="2123952at2759"/>
<evidence type="ECO:0000256" key="3">
    <source>
        <dbReference type="ARBA" id="ARBA00022833"/>
    </source>
</evidence>
<dbReference type="PROSITE" id="PS00463">
    <property type="entry name" value="ZN2_CY6_FUNGAL_1"/>
    <property type="match status" value="1"/>
</dbReference>
<evidence type="ECO:0000313" key="9">
    <source>
        <dbReference type="EMBL" id="CZR70072.1"/>
    </source>
</evidence>
<accession>A0A1L7XYC0</accession>
<evidence type="ECO:0000256" key="1">
    <source>
        <dbReference type="ARBA" id="ARBA00004123"/>
    </source>
</evidence>
<dbReference type="Proteomes" id="UP000184330">
    <property type="component" value="Unassembled WGS sequence"/>
</dbReference>
<keyword evidence="3" id="KW-0862">Zinc</keyword>
<comment type="subcellular location">
    <subcellularLocation>
        <location evidence="1">Nucleus</location>
    </subcellularLocation>
</comment>
<dbReference type="InterPro" id="IPR036864">
    <property type="entry name" value="Zn2-C6_fun-type_DNA-bd_sf"/>
</dbReference>
<dbReference type="InterPro" id="IPR007219">
    <property type="entry name" value="XnlR_reg_dom"/>
</dbReference>
<dbReference type="SUPFAM" id="SSF57701">
    <property type="entry name" value="Zn2/Cys6 DNA-binding domain"/>
    <property type="match status" value="1"/>
</dbReference>
<keyword evidence="5" id="KW-0238">DNA-binding</keyword>
<sequence>MEVGAATNPRRRRGLGIVTPNACTECRKKRAKCDGRTPCGRCEANSVSCMYEIPVRQSKETMRSEIETLRAKEQQNEQILAALVSTDTSDLVLQKLRDGQTLEQIQDLLEKAASPRNATTFERPDGRQAIASAMYPARSIVGSPLSITSFGDSSFQHNVQHEGSGWQTWAGGSSFSEDPLIKEEDMMVWDSDTMNEPPAQHPAIGVWHESSPTANPDNTMRRARGHGQSTILGSTFGMQETQGRSPNYNQSWTTVTNDGAFVEHLMALYFCWEYPTFASLSKEHFLDDFRAGSARHCSSLLVNALLALGCRFSNQPNARTDPNESNTAGDHFFAEATRLLETQSDRHILTTVQALGLMSLRQASCGRSSQSLFLSGQSIRLAVEMGLHQEVQIGEGKDAEVAHAVRAWSLSIGRLPHFARSLKLVTKPALVEHVESSAWIPYTDDGAPLEKSCAQPSNVRSVFKTFCELSEIVHNSLYTLYAPGSNVTRETLMTSYYAYLRWYDDIPTTLRLGANFTPAVLFAHMYYHSAILLLFRPFIKLDIIGSGVSPRDMCLQAADAITALVNSYSNLYTLRRTPSFVPYFVCTSSIAHLIGYGNGIRGPEHLRQGVADLRDMSSCHGFANRALEIVQFLCRHWEVDTVFDDEGEETKDICRPKSTSLNLFCPNISSFNMMTGLGPPTVDQGDNPLFWPFPLQGRPLLEVGKQLEISGFKVLS</sequence>
<dbReference type="AlphaFoldDB" id="A0A1L7XYC0"/>
<dbReference type="EMBL" id="FJOG01000092">
    <property type="protein sequence ID" value="CZR70072.1"/>
    <property type="molecule type" value="Genomic_DNA"/>
</dbReference>
<evidence type="ECO:0000256" key="5">
    <source>
        <dbReference type="ARBA" id="ARBA00023125"/>
    </source>
</evidence>
<evidence type="ECO:0000259" key="8">
    <source>
        <dbReference type="PROSITE" id="PS50048"/>
    </source>
</evidence>
<keyword evidence="7" id="KW-0539">Nucleus</keyword>